<accession>A0A7W0C8B6</accession>
<feature type="transmembrane region" description="Helical" evidence="1">
    <location>
        <begin position="292"/>
        <end position="313"/>
    </location>
</feature>
<name>A0A7W0C8B6_9BACT</name>
<feature type="transmembrane region" description="Helical" evidence="1">
    <location>
        <begin position="227"/>
        <end position="249"/>
    </location>
</feature>
<keyword evidence="1" id="KW-1133">Transmembrane helix</keyword>
<keyword evidence="4" id="KW-1185">Reference proteome</keyword>
<keyword evidence="1" id="KW-0472">Membrane</keyword>
<dbReference type="Proteomes" id="UP000525298">
    <property type="component" value="Unassembled WGS sequence"/>
</dbReference>
<gene>
    <name evidence="3" type="ORF">HNR65_001366</name>
</gene>
<organism evidence="3 4">
    <name type="scientific">Desulfosalsimonas propionicica</name>
    <dbReference type="NCBI Taxonomy" id="332175"/>
    <lineage>
        <taxon>Bacteria</taxon>
        <taxon>Pseudomonadati</taxon>
        <taxon>Thermodesulfobacteriota</taxon>
        <taxon>Desulfobacteria</taxon>
        <taxon>Desulfobacterales</taxon>
        <taxon>Desulfosalsimonadaceae</taxon>
        <taxon>Desulfosalsimonas</taxon>
    </lineage>
</organism>
<feature type="transmembrane region" description="Helical" evidence="1">
    <location>
        <begin position="199"/>
        <end position="221"/>
    </location>
</feature>
<feature type="transmembrane region" description="Helical" evidence="1">
    <location>
        <begin position="325"/>
        <end position="347"/>
    </location>
</feature>
<keyword evidence="1" id="KW-0812">Transmembrane</keyword>
<comment type="caution">
    <text evidence="3">The sequence shown here is derived from an EMBL/GenBank/DDBJ whole genome shotgun (WGS) entry which is preliminary data.</text>
</comment>
<dbReference type="NCBIfam" id="NF040863">
    <property type="entry name" value="HgcA_corrinoid"/>
    <property type="match status" value="1"/>
</dbReference>
<reference evidence="3 4" key="1">
    <citation type="submission" date="2020-07" db="EMBL/GenBank/DDBJ databases">
        <title>Genomic Encyclopedia of Type Strains, Phase IV (KMG-IV): sequencing the most valuable type-strain genomes for metagenomic binning, comparative biology and taxonomic classification.</title>
        <authorList>
            <person name="Goeker M."/>
        </authorList>
    </citation>
    <scope>NUCLEOTIDE SEQUENCE [LARGE SCALE GENOMIC DNA]</scope>
    <source>
        <strain evidence="3 4">DSM 17721</strain>
    </source>
</reference>
<dbReference type="EC" id="2.1.1.245" evidence="3"/>
<evidence type="ECO:0000256" key="1">
    <source>
        <dbReference type="SAM" id="Phobius"/>
    </source>
</evidence>
<dbReference type="Pfam" id="PF03599">
    <property type="entry name" value="CdhD"/>
    <property type="match status" value="1"/>
</dbReference>
<keyword evidence="3" id="KW-0489">Methyltransferase</keyword>
<evidence type="ECO:0000259" key="2">
    <source>
        <dbReference type="Pfam" id="PF03599"/>
    </source>
</evidence>
<sequence>MNQPFVRGTISTPAGNLPVVSGNLGPADRLGTIKTRLGIGRMTYTVDPGLYAMGTPDENSPVLVTANYKMSFDRLRRAWHPKDAWILVLDTNGINVWCAAGKKTFGTNELVSRIQSSGLANIVSHRKIILPQLAAPGVAAHKIRRACGFTVVYGPVEAEDLPAFMDKGMTATRQMRTKRFPMEERAVLIPMEFFPAAKWMASLMLIFFLLGGVGFSGAWWAGVRIHGTFAALMLAGGLVAGSVLTPLLLPWIPGRAFAAKGAIAGLLTSCAIAAAAGQALNHPGFWMEAAGMALIATAAAAFMGMNFTGASAYTSLSGVRREMRAAVPAMIAAAVVGLVLWTAARFIF</sequence>
<dbReference type="GO" id="GO:0008168">
    <property type="term" value="F:methyltransferase activity"/>
    <property type="evidence" value="ECO:0007669"/>
    <property type="project" value="UniProtKB-KW"/>
</dbReference>
<feature type="transmembrane region" description="Helical" evidence="1">
    <location>
        <begin position="261"/>
        <end position="280"/>
    </location>
</feature>
<evidence type="ECO:0000313" key="4">
    <source>
        <dbReference type="Proteomes" id="UP000525298"/>
    </source>
</evidence>
<dbReference type="AlphaFoldDB" id="A0A7W0C8B6"/>
<feature type="domain" description="CO dehydrogenase/acetyl-CoA synthase delta subunit TIM barrel" evidence="2">
    <location>
        <begin position="44"/>
        <end position="163"/>
    </location>
</feature>
<protein>
    <submittedName>
        <fullName evidence="3">Acetyl-CoA decarbonylase/synthase complex subunit gamma</fullName>
        <ecNumber evidence="3">2.1.1.245</ecNumber>
    </submittedName>
</protein>
<dbReference type="EMBL" id="JACDUS010000003">
    <property type="protein sequence ID" value="MBA2881040.1"/>
    <property type="molecule type" value="Genomic_DNA"/>
</dbReference>
<dbReference type="Gene3D" id="3.40.50.11600">
    <property type="match status" value="1"/>
</dbReference>
<dbReference type="GO" id="GO:0032259">
    <property type="term" value="P:methylation"/>
    <property type="evidence" value="ECO:0007669"/>
    <property type="project" value="UniProtKB-KW"/>
</dbReference>
<keyword evidence="3" id="KW-0808">Transferase</keyword>
<evidence type="ECO:0000313" key="3">
    <source>
        <dbReference type="EMBL" id="MBA2881040.1"/>
    </source>
</evidence>
<proteinExistence type="predicted"/>
<dbReference type="InterPro" id="IPR016041">
    <property type="entry name" value="Ac-CoA_synth_d_su_TIM-brl"/>
</dbReference>